<organism evidence="1 2">
    <name type="scientific">Tritrichomonas musculus</name>
    <dbReference type="NCBI Taxonomy" id="1915356"/>
    <lineage>
        <taxon>Eukaryota</taxon>
        <taxon>Metamonada</taxon>
        <taxon>Parabasalia</taxon>
        <taxon>Tritrichomonadida</taxon>
        <taxon>Tritrichomonadidae</taxon>
        <taxon>Tritrichomonas</taxon>
    </lineage>
</organism>
<gene>
    <name evidence="1" type="ORF">M9Y10_023567</name>
</gene>
<keyword evidence="2" id="KW-1185">Reference proteome</keyword>
<sequence length="70" mass="8425">MKQAKKEKKNTTNSAIIRSDLNEIEIKAIESKDIKDFMELLYGDVIRDYLKQIEIERNRKQKRKKNDNKQ</sequence>
<protein>
    <submittedName>
        <fullName evidence="1">Uncharacterized protein</fullName>
    </submittedName>
</protein>
<reference evidence="1 2" key="1">
    <citation type="submission" date="2024-04" db="EMBL/GenBank/DDBJ databases">
        <title>Tritrichomonas musculus Genome.</title>
        <authorList>
            <person name="Alves-Ferreira E."/>
            <person name="Grigg M."/>
            <person name="Lorenzi H."/>
            <person name="Galac M."/>
        </authorList>
    </citation>
    <scope>NUCLEOTIDE SEQUENCE [LARGE SCALE GENOMIC DNA]</scope>
    <source>
        <strain evidence="1 2">EAF2021</strain>
    </source>
</reference>
<accession>A0ABR2KVJ4</accession>
<proteinExistence type="predicted"/>
<dbReference type="EMBL" id="JAPFFF010000003">
    <property type="protein sequence ID" value="KAK8895125.1"/>
    <property type="molecule type" value="Genomic_DNA"/>
</dbReference>
<dbReference type="Proteomes" id="UP001470230">
    <property type="component" value="Unassembled WGS sequence"/>
</dbReference>
<name>A0ABR2KVJ4_9EUKA</name>
<evidence type="ECO:0000313" key="1">
    <source>
        <dbReference type="EMBL" id="KAK8895125.1"/>
    </source>
</evidence>
<evidence type="ECO:0000313" key="2">
    <source>
        <dbReference type="Proteomes" id="UP001470230"/>
    </source>
</evidence>
<comment type="caution">
    <text evidence="1">The sequence shown here is derived from an EMBL/GenBank/DDBJ whole genome shotgun (WGS) entry which is preliminary data.</text>
</comment>